<keyword evidence="1" id="KW-1015">Disulfide bond</keyword>
<reference evidence="7" key="1">
    <citation type="submission" date="2023-03" db="EMBL/GenBank/DDBJ databases">
        <title>Massive genome expansion in bonnet fungi (Mycena s.s.) driven by repeated elements and novel gene families across ecological guilds.</title>
        <authorList>
            <consortium name="Lawrence Berkeley National Laboratory"/>
            <person name="Harder C.B."/>
            <person name="Miyauchi S."/>
            <person name="Viragh M."/>
            <person name="Kuo A."/>
            <person name="Thoen E."/>
            <person name="Andreopoulos B."/>
            <person name="Lu D."/>
            <person name="Skrede I."/>
            <person name="Drula E."/>
            <person name="Henrissat B."/>
            <person name="Morin E."/>
            <person name="Kohler A."/>
            <person name="Barry K."/>
            <person name="LaButti K."/>
            <person name="Morin E."/>
            <person name="Salamov A."/>
            <person name="Lipzen A."/>
            <person name="Mereny Z."/>
            <person name="Hegedus B."/>
            <person name="Baldrian P."/>
            <person name="Stursova M."/>
            <person name="Weitz H."/>
            <person name="Taylor A."/>
            <person name="Grigoriev I.V."/>
            <person name="Nagy L.G."/>
            <person name="Martin F."/>
            <person name="Kauserud H."/>
        </authorList>
    </citation>
    <scope>NUCLEOTIDE SEQUENCE</scope>
    <source>
        <strain evidence="7">CBHHK002</strain>
    </source>
</reference>
<dbReference type="Pfam" id="PF01764">
    <property type="entry name" value="Lipase_3"/>
    <property type="match status" value="1"/>
</dbReference>
<comment type="caution">
    <text evidence="7">The sequence shown here is derived from an EMBL/GenBank/DDBJ whole genome shotgun (WGS) entry which is preliminary data.</text>
</comment>
<dbReference type="InterPro" id="IPR051218">
    <property type="entry name" value="Sec_MonoDiacylglyc_Lipase"/>
</dbReference>
<dbReference type="PANTHER" id="PTHR45856:SF25">
    <property type="entry name" value="FUNGAL LIPASE-LIKE DOMAIN-CONTAINING PROTEIN"/>
    <property type="match status" value="1"/>
</dbReference>
<dbReference type="EMBL" id="JARIHO010000009">
    <property type="protein sequence ID" value="KAJ7355780.1"/>
    <property type="molecule type" value="Genomic_DNA"/>
</dbReference>
<dbReference type="SUPFAM" id="SSF53474">
    <property type="entry name" value="alpha/beta-Hydrolases"/>
    <property type="match status" value="1"/>
</dbReference>
<accession>A0AAD7ADG8</accession>
<evidence type="ECO:0000313" key="8">
    <source>
        <dbReference type="Proteomes" id="UP001218218"/>
    </source>
</evidence>
<protein>
    <submittedName>
        <fullName evidence="7">Lipase</fullName>
    </submittedName>
</protein>
<dbReference type="PANTHER" id="PTHR45856">
    <property type="entry name" value="ALPHA/BETA-HYDROLASES SUPERFAMILY PROTEIN"/>
    <property type="match status" value="1"/>
</dbReference>
<name>A0AAD7ADG8_9AGAR</name>
<keyword evidence="5" id="KW-0732">Signal</keyword>
<organism evidence="7 8">
    <name type="scientific">Mycena albidolilacea</name>
    <dbReference type="NCBI Taxonomy" id="1033008"/>
    <lineage>
        <taxon>Eukaryota</taxon>
        <taxon>Fungi</taxon>
        <taxon>Dikarya</taxon>
        <taxon>Basidiomycota</taxon>
        <taxon>Agaricomycotina</taxon>
        <taxon>Agaricomycetes</taxon>
        <taxon>Agaricomycetidae</taxon>
        <taxon>Agaricales</taxon>
        <taxon>Marasmiineae</taxon>
        <taxon>Mycenaceae</taxon>
        <taxon>Mycena</taxon>
    </lineage>
</organism>
<evidence type="ECO:0000256" key="5">
    <source>
        <dbReference type="SAM" id="SignalP"/>
    </source>
</evidence>
<comment type="catalytic activity">
    <reaction evidence="4">
        <text>a monoacylglycerol + H2O = glycerol + a fatty acid + H(+)</text>
        <dbReference type="Rhea" id="RHEA:15245"/>
        <dbReference type="ChEBI" id="CHEBI:15377"/>
        <dbReference type="ChEBI" id="CHEBI:15378"/>
        <dbReference type="ChEBI" id="CHEBI:17408"/>
        <dbReference type="ChEBI" id="CHEBI:17754"/>
        <dbReference type="ChEBI" id="CHEBI:28868"/>
    </reaction>
</comment>
<evidence type="ECO:0000256" key="2">
    <source>
        <dbReference type="ARBA" id="ARBA00043996"/>
    </source>
</evidence>
<sequence>MAPLAAVILAIASFATAAPSLSARQAITSLSATQISAFKPYSFYAAAGYCSPASTLAWNCGANCNGANPAFHPVASGGDGDSVQFWYVGVDSTLGTVIVAHQGTDPSQILAIVTDSDFFLGTLDPTLFPGLSSSIEVHSGFRDEQAKTATQILTAVQTALSQFGVKKVTIVGHSLGGAIALIDSVYLPLHITGVTFQTIVYGLPRVGNQAFADRASIGSTVTHINNKEDIVPILPGMFLGFHHPTGEVHIQDSGAWDACPGEDNSSDLCTTGDVPNIFEGDEGDHDGPYDGVEMSC</sequence>
<feature type="chain" id="PRO_5042077993" evidence="5">
    <location>
        <begin position="18"/>
        <end position="296"/>
    </location>
</feature>
<comment type="catalytic activity">
    <reaction evidence="3">
        <text>a diacylglycerol + H2O = a monoacylglycerol + a fatty acid + H(+)</text>
        <dbReference type="Rhea" id="RHEA:32731"/>
        <dbReference type="ChEBI" id="CHEBI:15377"/>
        <dbReference type="ChEBI" id="CHEBI:15378"/>
        <dbReference type="ChEBI" id="CHEBI:17408"/>
        <dbReference type="ChEBI" id="CHEBI:18035"/>
        <dbReference type="ChEBI" id="CHEBI:28868"/>
    </reaction>
</comment>
<dbReference type="AlphaFoldDB" id="A0AAD7ADG8"/>
<evidence type="ECO:0000256" key="1">
    <source>
        <dbReference type="ARBA" id="ARBA00023157"/>
    </source>
</evidence>
<dbReference type="Gene3D" id="3.40.50.1820">
    <property type="entry name" value="alpha/beta hydrolase"/>
    <property type="match status" value="1"/>
</dbReference>
<proteinExistence type="inferred from homology"/>
<comment type="similarity">
    <text evidence="2">Belongs to the AB hydrolase superfamily. Lipase family. Class 3 subfamily.</text>
</comment>
<dbReference type="InterPro" id="IPR002921">
    <property type="entry name" value="Fungal_lipase-type"/>
</dbReference>
<dbReference type="GO" id="GO:0006629">
    <property type="term" value="P:lipid metabolic process"/>
    <property type="evidence" value="ECO:0007669"/>
    <property type="project" value="InterPro"/>
</dbReference>
<keyword evidence="8" id="KW-1185">Reference proteome</keyword>
<evidence type="ECO:0000256" key="3">
    <source>
        <dbReference type="ARBA" id="ARBA00047591"/>
    </source>
</evidence>
<dbReference type="Proteomes" id="UP001218218">
    <property type="component" value="Unassembled WGS sequence"/>
</dbReference>
<feature type="signal peptide" evidence="5">
    <location>
        <begin position="1"/>
        <end position="17"/>
    </location>
</feature>
<evidence type="ECO:0000256" key="4">
    <source>
        <dbReference type="ARBA" id="ARBA00048461"/>
    </source>
</evidence>
<dbReference type="CDD" id="cd00519">
    <property type="entry name" value="Lipase_3"/>
    <property type="match status" value="1"/>
</dbReference>
<evidence type="ECO:0000259" key="6">
    <source>
        <dbReference type="Pfam" id="PF01764"/>
    </source>
</evidence>
<evidence type="ECO:0000313" key="7">
    <source>
        <dbReference type="EMBL" id="KAJ7355780.1"/>
    </source>
</evidence>
<gene>
    <name evidence="7" type="ORF">DFH08DRAFT_955234</name>
</gene>
<feature type="domain" description="Fungal lipase-type" evidence="6">
    <location>
        <begin position="99"/>
        <end position="237"/>
    </location>
</feature>
<dbReference type="InterPro" id="IPR029058">
    <property type="entry name" value="AB_hydrolase_fold"/>
</dbReference>